<evidence type="ECO:0000256" key="1">
    <source>
        <dbReference type="ARBA" id="ARBA00010454"/>
    </source>
</evidence>
<comment type="caution">
    <text evidence="11">The sequence shown here is derived from an EMBL/GenBank/DDBJ whole genome shotgun (WGS) entry which is preliminary data.</text>
</comment>
<evidence type="ECO:0000256" key="8">
    <source>
        <dbReference type="SAM" id="MobiDB-lite"/>
    </source>
</evidence>
<dbReference type="Proteomes" id="UP000327013">
    <property type="component" value="Unassembled WGS sequence"/>
</dbReference>
<dbReference type="GO" id="GO:0006904">
    <property type="term" value="P:vesicle docking involved in exocytosis"/>
    <property type="evidence" value="ECO:0007669"/>
    <property type="project" value="TreeGrafter"/>
</dbReference>
<dbReference type="InterPro" id="IPR000547">
    <property type="entry name" value="Clathrin_H-chain/VPS_repeat"/>
</dbReference>
<dbReference type="GO" id="GO:0030897">
    <property type="term" value="C:HOPS complex"/>
    <property type="evidence" value="ECO:0007669"/>
    <property type="project" value="TreeGrafter"/>
</dbReference>
<dbReference type="InterPro" id="IPR058919">
    <property type="entry name" value="Pep3/Vps18_RING_C"/>
</dbReference>
<accession>A0A5N6L266</accession>
<keyword evidence="12" id="KW-1185">Reference proteome</keyword>
<keyword evidence="4" id="KW-0862">Zinc</keyword>
<sequence>MDPLTGVQDGGAGLLPIFSMEKVDMQFSVAAEFVAAQVANNVLVLALQTGKVMRIDLDTPEDVDDIDLPKKASEIGIIRKIFLDPTASHLIISTTLGENYYLHAQSRAPKPLSRLKGVTIDSVSWNPSQPTASTREILIGASDGNIFETFLELSSEFYRRDEKYVKAVLRVEGPITGIWTDTIPGKADLRRVLISSPARLFHYIGKIGRHGHEGSGSIFARLFEAETPTVHDVAASQGSMSSIAVTPDAPDMPTMTESANPERIFAWLNAQGTLHGKLLNSPAEPSLGRKVFNEARNLSGPATFVALTQWHILRLVEGRIVAVNRLDESTVYSQSVLDGRQRPIALLADLKKNTFWLFTSQSIYEIVVQDEDRDVWKILLRQQKFEEALQYANSPSQRDAVATASGDYLMKAQKYSEAAGVYGKSSKPFEEVALALIDSGQKDALRKYLLTKLSALKKSATMQRVMVASWLAEVYMSKLNSLDDMVMTGAELEEDKTPKEVDNQLATVRREYQDFVRKYRDDLDKRTIYDIISSHGREEELLFFATAINDHNYVVSYWSQREDWSEALKALNKQTDPEIVYKYSSVLMAHVASAFIEVLMRQSNIDARKLIPAFLNYNTINQSLPLKSNQAVRYLLYEINQRSSSDAAVHNTLISIYASHSSHDESALVAYLESQAPTSLTPTMRLNTDEKLPYDTDFALRLCIQHSRIQACVHIYTTMGRYAAAVDLALQHQQTDLAIAVAERPEHDASTQKKLWLAIARSVISGAPSSLEDATKKQPAPKGLEPKKRKGKTGEDAASISTALTLIRRAPPGVLKIEDVLPLFPDFVRVDAFKDEVCVALASYSAHIDSLKAEMDASAASSARIADETAKLGRRWVLLEPGESCGVCGLALLERRFWVWGCGHGAHGDCAARQVVKHGSKSVALRVREIKAQLDQGSEGKKRTQLVKEMDDIVGRECPLCGDVAIRMVDEPFVTADDDKSAWAL</sequence>
<evidence type="ECO:0000256" key="5">
    <source>
        <dbReference type="ARBA" id="ARBA00023136"/>
    </source>
</evidence>
<comment type="similarity">
    <text evidence="1">Belongs to the VPS18 family.</text>
</comment>
<dbReference type="GO" id="GO:0030674">
    <property type="term" value="F:protein-macromolecule adaptor activity"/>
    <property type="evidence" value="ECO:0007669"/>
    <property type="project" value="TreeGrafter"/>
</dbReference>
<evidence type="ECO:0000256" key="2">
    <source>
        <dbReference type="ARBA" id="ARBA00022723"/>
    </source>
</evidence>
<dbReference type="Pfam" id="PF05131">
    <property type="entry name" value="Pep3_Vps18"/>
    <property type="match status" value="1"/>
</dbReference>
<evidence type="ECO:0000256" key="7">
    <source>
        <dbReference type="PROSITE-ProRule" id="PRU01006"/>
    </source>
</evidence>
<dbReference type="GO" id="GO:0006886">
    <property type="term" value="P:intracellular protein transport"/>
    <property type="evidence" value="ECO:0007669"/>
    <property type="project" value="UniProtKB-UniRule"/>
</dbReference>
<dbReference type="GO" id="GO:0048284">
    <property type="term" value="P:organelle fusion"/>
    <property type="evidence" value="ECO:0007669"/>
    <property type="project" value="TreeGrafter"/>
</dbReference>
<dbReference type="Pfam" id="PF26148">
    <property type="entry name" value="VPS18_RING_C"/>
    <property type="match status" value="1"/>
</dbReference>
<evidence type="ECO:0000259" key="9">
    <source>
        <dbReference type="Pfam" id="PF05131"/>
    </source>
</evidence>
<reference evidence="11 12" key="1">
    <citation type="submission" date="2019-06" db="EMBL/GenBank/DDBJ databases">
        <title>A chromosomal-level reference genome of Carpinus fangiana (Coryloideae, Betulaceae).</title>
        <authorList>
            <person name="Yang X."/>
            <person name="Wang Z."/>
            <person name="Zhang L."/>
            <person name="Hao G."/>
            <person name="Liu J."/>
            <person name="Yang Y."/>
        </authorList>
    </citation>
    <scope>NUCLEOTIDE SEQUENCE [LARGE SCALE GENOMIC DNA]</scope>
    <source>
        <strain evidence="11">Cfa_2016G</strain>
        <tissue evidence="11">Leaf</tissue>
    </source>
</reference>
<keyword evidence="3" id="KW-0863">Zinc-finger</keyword>
<dbReference type="PANTHER" id="PTHR23323">
    <property type="entry name" value="VACUOLAR PROTEIN SORTING-ASSOCIATED PROTEIN"/>
    <property type="match status" value="1"/>
</dbReference>
<name>A0A5N6L266_9ROSI</name>
<dbReference type="GO" id="GO:0007033">
    <property type="term" value="P:vacuole organization"/>
    <property type="evidence" value="ECO:0007669"/>
    <property type="project" value="TreeGrafter"/>
</dbReference>
<feature type="domain" description="Pep3/Vps18 beta-propeller" evidence="9">
    <location>
        <begin position="16"/>
        <end position="368"/>
    </location>
</feature>
<dbReference type="EMBL" id="VIBQ01000066">
    <property type="protein sequence ID" value="KAB8576182.1"/>
    <property type="molecule type" value="Genomic_DNA"/>
</dbReference>
<dbReference type="PROSITE" id="PS50236">
    <property type="entry name" value="CHCR"/>
    <property type="match status" value="1"/>
</dbReference>
<evidence type="ECO:0000256" key="4">
    <source>
        <dbReference type="ARBA" id="ARBA00022833"/>
    </source>
</evidence>
<keyword evidence="2" id="KW-0479">Metal-binding</keyword>
<evidence type="ECO:0000256" key="3">
    <source>
        <dbReference type="ARBA" id="ARBA00022771"/>
    </source>
</evidence>
<evidence type="ECO:0000313" key="11">
    <source>
        <dbReference type="EMBL" id="KAB8576182.1"/>
    </source>
</evidence>
<feature type="domain" description="Pep3/Vps18 RING C-terminal" evidence="10">
    <location>
        <begin position="880"/>
        <end position="967"/>
    </location>
</feature>
<protein>
    <submittedName>
        <fullName evidence="11">Uncharacterized protein</fullName>
    </submittedName>
</protein>
<dbReference type="PANTHER" id="PTHR23323:SF26">
    <property type="entry name" value="VACUOLAR PROTEIN SORTING-ASSOCIATED PROTEIN 18 HOMOLOG"/>
    <property type="match status" value="1"/>
</dbReference>
<proteinExistence type="inferred from homology"/>
<dbReference type="GO" id="GO:0005768">
    <property type="term" value="C:endosome"/>
    <property type="evidence" value="ECO:0007669"/>
    <property type="project" value="TreeGrafter"/>
</dbReference>
<dbReference type="GO" id="GO:0007032">
    <property type="term" value="P:endosome organization"/>
    <property type="evidence" value="ECO:0007669"/>
    <property type="project" value="TreeGrafter"/>
</dbReference>
<evidence type="ECO:0000256" key="6">
    <source>
        <dbReference type="ARBA" id="ARBA00029433"/>
    </source>
</evidence>
<comment type="subcellular location">
    <subcellularLocation>
        <location evidence="6">Endomembrane system</location>
        <topology evidence="6">Peripheral membrane protein</topology>
        <orientation evidence="6">Cytoplasmic side</orientation>
    </subcellularLocation>
</comment>
<dbReference type="InterPro" id="IPR007810">
    <property type="entry name" value="Pep3/Vps18_beta-prop"/>
</dbReference>
<feature type="repeat" description="CHCR" evidence="7">
    <location>
        <begin position="598"/>
        <end position="772"/>
    </location>
</feature>
<dbReference type="AlphaFoldDB" id="A0A5N6L266"/>
<dbReference type="OrthoDB" id="1845386at2759"/>
<feature type="region of interest" description="Disordered" evidence="8">
    <location>
        <begin position="770"/>
        <end position="796"/>
    </location>
</feature>
<evidence type="ECO:0000259" key="10">
    <source>
        <dbReference type="Pfam" id="PF26148"/>
    </source>
</evidence>
<evidence type="ECO:0000313" key="12">
    <source>
        <dbReference type="Proteomes" id="UP000327013"/>
    </source>
</evidence>
<gene>
    <name evidence="11" type="ORF">FH972_025710</name>
</gene>
<keyword evidence="5" id="KW-0472">Membrane</keyword>
<dbReference type="GO" id="GO:0008270">
    <property type="term" value="F:zinc ion binding"/>
    <property type="evidence" value="ECO:0007669"/>
    <property type="project" value="UniProtKB-KW"/>
</dbReference>
<organism evidence="11 12">
    <name type="scientific">Carpinus fangiana</name>
    <dbReference type="NCBI Taxonomy" id="176857"/>
    <lineage>
        <taxon>Eukaryota</taxon>
        <taxon>Viridiplantae</taxon>
        <taxon>Streptophyta</taxon>
        <taxon>Embryophyta</taxon>
        <taxon>Tracheophyta</taxon>
        <taxon>Spermatophyta</taxon>
        <taxon>Magnoliopsida</taxon>
        <taxon>eudicotyledons</taxon>
        <taxon>Gunneridae</taxon>
        <taxon>Pentapetalae</taxon>
        <taxon>rosids</taxon>
        <taxon>fabids</taxon>
        <taxon>Fagales</taxon>
        <taxon>Betulaceae</taxon>
        <taxon>Carpinus</taxon>
    </lineage>
</organism>